<dbReference type="InterPro" id="IPR050229">
    <property type="entry name" value="GlpE_sulfurtransferase"/>
</dbReference>
<gene>
    <name evidence="3" type="ordered locus">Selin_0158</name>
</gene>
<dbReference type="InParanoid" id="E6W5I5"/>
<evidence type="ECO:0000256" key="1">
    <source>
        <dbReference type="SAM" id="SignalP"/>
    </source>
</evidence>
<dbReference type="PANTHER" id="PTHR43031:SF1">
    <property type="entry name" value="PYRIDINE NUCLEOTIDE-DISULPHIDE OXIDOREDUCTASE"/>
    <property type="match status" value="1"/>
</dbReference>
<dbReference type="SMART" id="SM00450">
    <property type="entry name" value="RHOD"/>
    <property type="match status" value="1"/>
</dbReference>
<dbReference type="RefSeq" id="WP_013504805.1">
    <property type="nucleotide sequence ID" value="NC_014836.1"/>
</dbReference>
<dbReference type="EMBL" id="CP002432">
    <property type="protein sequence ID" value="ADU64916.1"/>
    <property type="molecule type" value="Genomic_DNA"/>
</dbReference>
<sequence>MQTISRFRRILFGWVLLCSATTAASASDISVMEAATLIESQHDVLVLDIREDWERRQGHIPGTMHLPMGLIPHHLKQLPRDRTIILTCRTGNRTGQLTRYLQQQGFDNVLNMAGGIVAWTQAGLEITPPEPATFSMNPERTP</sequence>
<feature type="signal peptide" evidence="1">
    <location>
        <begin position="1"/>
        <end position="26"/>
    </location>
</feature>
<dbReference type="PANTHER" id="PTHR43031">
    <property type="entry name" value="FAD-DEPENDENT OXIDOREDUCTASE"/>
    <property type="match status" value="1"/>
</dbReference>
<dbReference type="FunCoup" id="E6W5I5">
    <property type="interactions" value="120"/>
</dbReference>
<dbReference type="eggNOG" id="COG0607">
    <property type="taxonomic scope" value="Bacteria"/>
</dbReference>
<dbReference type="InterPro" id="IPR036873">
    <property type="entry name" value="Rhodanese-like_dom_sf"/>
</dbReference>
<protein>
    <submittedName>
        <fullName evidence="3">Rhodanese domain protein</fullName>
    </submittedName>
</protein>
<feature type="chain" id="PRO_5003213955" evidence="1">
    <location>
        <begin position="27"/>
        <end position="142"/>
    </location>
</feature>
<feature type="domain" description="Rhodanese" evidence="2">
    <location>
        <begin position="40"/>
        <end position="128"/>
    </location>
</feature>
<evidence type="ECO:0000313" key="3">
    <source>
        <dbReference type="EMBL" id="ADU64916.1"/>
    </source>
</evidence>
<dbReference type="InterPro" id="IPR001763">
    <property type="entry name" value="Rhodanese-like_dom"/>
</dbReference>
<evidence type="ECO:0000313" key="4">
    <source>
        <dbReference type="Proteomes" id="UP000002572"/>
    </source>
</evidence>
<dbReference type="HOGENOM" id="CLU_089574_1_4_0"/>
<dbReference type="STRING" id="653733.Selin_0158"/>
<dbReference type="Pfam" id="PF00581">
    <property type="entry name" value="Rhodanese"/>
    <property type="match status" value="1"/>
</dbReference>
<dbReference type="AlphaFoldDB" id="E6W5I5"/>
<dbReference type="CDD" id="cd00158">
    <property type="entry name" value="RHOD"/>
    <property type="match status" value="1"/>
</dbReference>
<organism evidence="3 4">
    <name type="scientific">Desulfurispirillum indicum (strain ATCC BAA-1389 / DSM 22839 / S5)</name>
    <dbReference type="NCBI Taxonomy" id="653733"/>
    <lineage>
        <taxon>Bacteria</taxon>
        <taxon>Pseudomonadati</taxon>
        <taxon>Chrysiogenota</taxon>
        <taxon>Chrysiogenia</taxon>
        <taxon>Chrysiogenales</taxon>
        <taxon>Chrysiogenaceae</taxon>
        <taxon>Desulfurispirillum</taxon>
    </lineage>
</organism>
<dbReference type="SUPFAM" id="SSF52821">
    <property type="entry name" value="Rhodanese/Cell cycle control phosphatase"/>
    <property type="match status" value="1"/>
</dbReference>
<name>E6W5I5_DESIS</name>
<proteinExistence type="predicted"/>
<dbReference type="Proteomes" id="UP000002572">
    <property type="component" value="Chromosome"/>
</dbReference>
<reference evidence="3 4" key="1">
    <citation type="submission" date="2010-12" db="EMBL/GenBank/DDBJ databases">
        <title>Complete sequence of Desulfurispirillum indicum S5.</title>
        <authorList>
            <consortium name="US DOE Joint Genome Institute"/>
            <person name="Lucas S."/>
            <person name="Copeland A."/>
            <person name="Lapidus A."/>
            <person name="Cheng J.-F."/>
            <person name="Goodwin L."/>
            <person name="Pitluck S."/>
            <person name="Chertkov O."/>
            <person name="Held B."/>
            <person name="Detter J.C."/>
            <person name="Han C."/>
            <person name="Tapia R."/>
            <person name="Land M."/>
            <person name="Hauser L."/>
            <person name="Kyrpides N."/>
            <person name="Ivanova N."/>
            <person name="Mikhailova N."/>
            <person name="Haggblom M."/>
            <person name="Rauschenbach I."/>
            <person name="Bini E."/>
            <person name="Woyke T."/>
        </authorList>
    </citation>
    <scope>NUCLEOTIDE SEQUENCE [LARGE SCALE GENOMIC DNA]</scope>
    <source>
        <strain evidence="4">ATCC BAA-1389 / DSM 22839 / S5</strain>
    </source>
</reference>
<dbReference type="PROSITE" id="PS50206">
    <property type="entry name" value="RHODANESE_3"/>
    <property type="match status" value="1"/>
</dbReference>
<dbReference type="KEGG" id="din:Selin_0158"/>
<keyword evidence="4" id="KW-1185">Reference proteome</keyword>
<evidence type="ECO:0000259" key="2">
    <source>
        <dbReference type="PROSITE" id="PS50206"/>
    </source>
</evidence>
<accession>E6W5I5</accession>
<dbReference type="Gene3D" id="3.40.250.10">
    <property type="entry name" value="Rhodanese-like domain"/>
    <property type="match status" value="1"/>
</dbReference>
<keyword evidence="1" id="KW-0732">Signal</keyword>